<reference evidence="5 6" key="1">
    <citation type="journal article" date="2017" name="New Microbes New Infect">
        <title>Genome sequence of 'Leucobacter massiliensis' sp. nov. isolated from human pharynx after travel to the 2014 Hajj.</title>
        <authorList>
            <person name="Leangapichart T."/>
            <person name="Gautret P."/>
            <person name="Nguyen T.T."/>
            <person name="Armstrong N."/>
            <person name="Rolain J.M."/>
        </authorList>
    </citation>
    <scope>NUCLEOTIDE SEQUENCE [LARGE SCALE GENOMIC DNA]</scope>
    <source>
        <strain evidence="5 6">122RC15</strain>
    </source>
</reference>
<dbReference type="Gene3D" id="3.40.50.300">
    <property type="entry name" value="P-loop containing nucleotide triphosphate hydrolases"/>
    <property type="match status" value="1"/>
</dbReference>
<evidence type="ECO:0000259" key="4">
    <source>
        <dbReference type="PROSITE" id="PS50893"/>
    </source>
</evidence>
<dbReference type="GO" id="GO:0005886">
    <property type="term" value="C:plasma membrane"/>
    <property type="evidence" value="ECO:0007669"/>
    <property type="project" value="TreeGrafter"/>
</dbReference>
<feature type="domain" description="ABC transporter" evidence="4">
    <location>
        <begin position="9"/>
        <end position="248"/>
    </location>
</feature>
<dbReference type="InterPro" id="IPR027417">
    <property type="entry name" value="P-loop_NTPase"/>
</dbReference>
<dbReference type="PROSITE" id="PS50893">
    <property type="entry name" value="ABC_TRANSPORTER_2"/>
    <property type="match status" value="1"/>
</dbReference>
<dbReference type="CDD" id="cd03255">
    <property type="entry name" value="ABC_MJ0796_LolCDE_FtsE"/>
    <property type="match status" value="1"/>
</dbReference>
<dbReference type="InterPro" id="IPR015854">
    <property type="entry name" value="ABC_transpr_LolD-like"/>
</dbReference>
<evidence type="ECO:0000256" key="1">
    <source>
        <dbReference type="ARBA" id="ARBA00022448"/>
    </source>
</evidence>
<evidence type="ECO:0000313" key="6">
    <source>
        <dbReference type="Proteomes" id="UP000238650"/>
    </source>
</evidence>
<dbReference type="RefSeq" id="WP_105804650.1">
    <property type="nucleotide sequence ID" value="NZ_MWZD01000014.1"/>
</dbReference>
<dbReference type="Proteomes" id="UP000238650">
    <property type="component" value="Unassembled WGS sequence"/>
</dbReference>
<dbReference type="InterPro" id="IPR003593">
    <property type="entry name" value="AAA+_ATPase"/>
</dbReference>
<dbReference type="Pfam" id="PF00005">
    <property type="entry name" value="ABC_tran"/>
    <property type="match status" value="1"/>
</dbReference>
<dbReference type="GO" id="GO:0016887">
    <property type="term" value="F:ATP hydrolysis activity"/>
    <property type="evidence" value="ECO:0007669"/>
    <property type="project" value="InterPro"/>
</dbReference>
<dbReference type="PANTHER" id="PTHR24220">
    <property type="entry name" value="IMPORT ATP-BINDING PROTEIN"/>
    <property type="match status" value="1"/>
</dbReference>
<dbReference type="OrthoDB" id="9778572at2"/>
<evidence type="ECO:0000313" key="5">
    <source>
        <dbReference type="EMBL" id="PRI11710.1"/>
    </source>
</evidence>
<dbReference type="GO" id="GO:0005524">
    <property type="term" value="F:ATP binding"/>
    <property type="evidence" value="ECO:0007669"/>
    <property type="project" value="UniProtKB-KW"/>
</dbReference>
<keyword evidence="2" id="KW-0547">Nucleotide-binding</keyword>
<evidence type="ECO:0000256" key="3">
    <source>
        <dbReference type="ARBA" id="ARBA00022840"/>
    </source>
</evidence>
<dbReference type="SMART" id="SM00382">
    <property type="entry name" value="AAA"/>
    <property type="match status" value="1"/>
</dbReference>
<dbReference type="SUPFAM" id="SSF52540">
    <property type="entry name" value="P-loop containing nucleoside triphosphate hydrolases"/>
    <property type="match status" value="1"/>
</dbReference>
<dbReference type="InterPro" id="IPR017911">
    <property type="entry name" value="MacB-like_ATP-bd"/>
</dbReference>
<dbReference type="InterPro" id="IPR017871">
    <property type="entry name" value="ABC_transporter-like_CS"/>
</dbReference>
<dbReference type="GO" id="GO:0098796">
    <property type="term" value="C:membrane protein complex"/>
    <property type="evidence" value="ECO:0007669"/>
    <property type="project" value="UniProtKB-ARBA"/>
</dbReference>
<organism evidence="5 6">
    <name type="scientific">Leucobacter massiliensis</name>
    <dbReference type="NCBI Taxonomy" id="1686285"/>
    <lineage>
        <taxon>Bacteria</taxon>
        <taxon>Bacillati</taxon>
        <taxon>Actinomycetota</taxon>
        <taxon>Actinomycetes</taxon>
        <taxon>Micrococcales</taxon>
        <taxon>Microbacteriaceae</taxon>
        <taxon>Leucobacter</taxon>
    </lineage>
</organism>
<comment type="caution">
    <text evidence="5">The sequence shown here is derived from an EMBL/GenBank/DDBJ whole genome shotgun (WGS) entry which is preliminary data.</text>
</comment>
<keyword evidence="3" id="KW-0067">ATP-binding</keyword>
<keyword evidence="6" id="KW-1185">Reference proteome</keyword>
<dbReference type="EMBL" id="MWZD01000014">
    <property type="protein sequence ID" value="PRI11710.1"/>
    <property type="molecule type" value="Genomic_DNA"/>
</dbReference>
<proteinExistence type="predicted"/>
<sequence length="261" mass="27556">MTRPSGPLLTARALRKHYRSGSSAASPALDDVSLAIERGEFVTIMGPSGCGKTTLLNCLSGLDAPDSGTVVLDGSALTALTERERSEIRLRRIGFVFQHPTFLPSLSLLDNIVLPGVLAAMPRRDALARAHRLASVTGIDELADRSVSQLSGGQLQRAAICRALINDPVILFGDEPTGALNQAAAAEVLALLSETHRAGATLVLVTHDVRVAARSERVLVMRDGSVVSEQRLGALPEGALGPSEMNEREERLSGWLLGAGV</sequence>
<dbReference type="GO" id="GO:0022857">
    <property type="term" value="F:transmembrane transporter activity"/>
    <property type="evidence" value="ECO:0007669"/>
    <property type="project" value="TreeGrafter"/>
</dbReference>
<dbReference type="FunFam" id="3.40.50.300:FF:000032">
    <property type="entry name" value="Export ABC transporter ATP-binding protein"/>
    <property type="match status" value="1"/>
</dbReference>
<dbReference type="AlphaFoldDB" id="A0A2S9QQ39"/>
<gene>
    <name evidence="5" type="ORF">B4915_04500</name>
</gene>
<name>A0A2S9QQ39_9MICO</name>
<evidence type="ECO:0000256" key="2">
    <source>
        <dbReference type="ARBA" id="ARBA00022741"/>
    </source>
</evidence>
<keyword evidence="1" id="KW-0813">Transport</keyword>
<protein>
    <recommendedName>
        <fullName evidence="4">ABC transporter domain-containing protein</fullName>
    </recommendedName>
</protein>
<dbReference type="PROSITE" id="PS00211">
    <property type="entry name" value="ABC_TRANSPORTER_1"/>
    <property type="match status" value="1"/>
</dbReference>
<accession>A0A2S9QQ39</accession>
<dbReference type="PANTHER" id="PTHR24220:SF685">
    <property type="entry name" value="ABC TRANSPORTER RELATED"/>
    <property type="match status" value="1"/>
</dbReference>
<dbReference type="InterPro" id="IPR003439">
    <property type="entry name" value="ABC_transporter-like_ATP-bd"/>
</dbReference>